<dbReference type="STRING" id="1123360.thalar_03521"/>
<dbReference type="Pfam" id="PF00106">
    <property type="entry name" value="adh_short"/>
    <property type="match status" value="1"/>
</dbReference>
<dbReference type="HOGENOM" id="CLU_010194_2_10_5"/>
<dbReference type="FunFam" id="3.40.50.720:FF:000084">
    <property type="entry name" value="Short-chain dehydrogenase reductase"/>
    <property type="match status" value="1"/>
</dbReference>
<evidence type="ECO:0000256" key="1">
    <source>
        <dbReference type="ARBA" id="ARBA00006484"/>
    </source>
</evidence>
<name>S9RV10_9RHOB</name>
<evidence type="ECO:0000256" key="2">
    <source>
        <dbReference type="ARBA" id="ARBA00023002"/>
    </source>
</evidence>
<evidence type="ECO:0000313" key="5">
    <source>
        <dbReference type="Proteomes" id="UP000015351"/>
    </source>
</evidence>
<dbReference type="AlphaFoldDB" id="S9RV10"/>
<dbReference type="InterPro" id="IPR002347">
    <property type="entry name" value="SDR_fam"/>
</dbReference>
<dbReference type="PRINTS" id="PR00081">
    <property type="entry name" value="GDHRDH"/>
</dbReference>
<protein>
    <submittedName>
        <fullName evidence="4">Dehydrogenase with different specificitiy</fullName>
    </submittedName>
</protein>
<dbReference type="Proteomes" id="UP000015351">
    <property type="component" value="Unassembled WGS sequence"/>
</dbReference>
<keyword evidence="2" id="KW-0560">Oxidoreductase</keyword>
<reference evidence="5" key="1">
    <citation type="journal article" date="2013" name="Stand. Genomic Sci.">
        <title>Genome sequence of the Litoreibacter arenae type strain (DSM 19593(T)), a member of the Roseobacter clade isolated from sea sand.</title>
        <authorList>
            <person name="Riedel T."/>
            <person name="Fiebig A."/>
            <person name="Petersen J."/>
            <person name="Gronow S."/>
            <person name="Kyrpides N.C."/>
            <person name="Goker M."/>
            <person name="Klenk H.P."/>
        </authorList>
    </citation>
    <scope>NUCLEOTIDE SEQUENCE [LARGE SCALE GENOMIC DNA]</scope>
    <source>
        <strain evidence="5">DSM 19593</strain>
    </source>
</reference>
<sequence length="251" mass="26558">MVDLTGKTALISGASRGIGADTARLMAEAGATVFMMARSAEELNVLADEIGDRAIACPGDVASYEDWTLAVREALDKTQRLDILVNNAGVIEPIARLEDSDPEAWGHLIDVNLKGVYYGVRAALPTMIKQGSGTILNVSSGAAHNPLEGWSAYCTSKAGAAMLTRAIHKEHGDAGIRVMGMSPGTVATDMQVKIKASGINPVSELDPSVHIPADWPAKALLWMCGSEANDYLGEEVSLRDESIRKRVGVGE</sequence>
<dbReference type="eggNOG" id="COG4221">
    <property type="taxonomic scope" value="Bacteria"/>
</dbReference>
<dbReference type="InterPro" id="IPR020904">
    <property type="entry name" value="Sc_DH/Rdtase_CS"/>
</dbReference>
<dbReference type="PRINTS" id="PR00080">
    <property type="entry name" value="SDRFAMILY"/>
</dbReference>
<organism evidence="4 5">
    <name type="scientific">Litoreibacter arenae DSM 19593</name>
    <dbReference type="NCBI Taxonomy" id="1123360"/>
    <lineage>
        <taxon>Bacteria</taxon>
        <taxon>Pseudomonadati</taxon>
        <taxon>Pseudomonadota</taxon>
        <taxon>Alphaproteobacteria</taxon>
        <taxon>Rhodobacterales</taxon>
        <taxon>Roseobacteraceae</taxon>
        <taxon>Litoreibacter</taxon>
    </lineage>
</organism>
<keyword evidence="5" id="KW-1185">Reference proteome</keyword>
<dbReference type="Gene3D" id="3.40.50.720">
    <property type="entry name" value="NAD(P)-binding Rossmann-like Domain"/>
    <property type="match status" value="1"/>
</dbReference>
<evidence type="ECO:0000256" key="3">
    <source>
        <dbReference type="RuleBase" id="RU000363"/>
    </source>
</evidence>
<proteinExistence type="inferred from homology"/>
<dbReference type="CDD" id="cd05233">
    <property type="entry name" value="SDR_c"/>
    <property type="match status" value="1"/>
</dbReference>
<dbReference type="PROSITE" id="PS00061">
    <property type="entry name" value="ADH_SHORT"/>
    <property type="match status" value="1"/>
</dbReference>
<dbReference type="RefSeq" id="WP_021102865.1">
    <property type="nucleotide sequence ID" value="NZ_KE557314.1"/>
</dbReference>
<evidence type="ECO:0000313" key="4">
    <source>
        <dbReference type="EMBL" id="EPX77794.1"/>
    </source>
</evidence>
<accession>S9RV10</accession>
<dbReference type="PANTHER" id="PTHR42760">
    <property type="entry name" value="SHORT-CHAIN DEHYDROGENASES/REDUCTASES FAMILY MEMBER"/>
    <property type="match status" value="1"/>
</dbReference>
<dbReference type="PATRIC" id="fig|1123360.3.peg.3488"/>
<dbReference type="OrthoDB" id="9810734at2"/>
<dbReference type="PANTHER" id="PTHR42760:SF37">
    <property type="entry name" value="CLAVALDEHYDE DEHYDROGENASE"/>
    <property type="match status" value="1"/>
</dbReference>
<dbReference type="SUPFAM" id="SSF51735">
    <property type="entry name" value="NAD(P)-binding Rossmann-fold domains"/>
    <property type="match status" value="1"/>
</dbReference>
<dbReference type="InterPro" id="IPR036291">
    <property type="entry name" value="NAD(P)-bd_dom_sf"/>
</dbReference>
<comment type="similarity">
    <text evidence="1 3">Belongs to the short-chain dehydrogenases/reductases (SDR) family.</text>
</comment>
<dbReference type="GO" id="GO:0016616">
    <property type="term" value="F:oxidoreductase activity, acting on the CH-OH group of donors, NAD or NADP as acceptor"/>
    <property type="evidence" value="ECO:0007669"/>
    <property type="project" value="TreeGrafter"/>
</dbReference>
<gene>
    <name evidence="4" type="ORF">thalar_03521</name>
</gene>
<dbReference type="EMBL" id="AONI01000015">
    <property type="protein sequence ID" value="EPX77794.1"/>
    <property type="molecule type" value="Genomic_DNA"/>
</dbReference>
<comment type="caution">
    <text evidence="4">The sequence shown here is derived from an EMBL/GenBank/DDBJ whole genome shotgun (WGS) entry which is preliminary data.</text>
</comment>